<gene>
    <name evidence="3" type="ordered locus">Psta_0945</name>
</gene>
<organism evidence="3 4">
    <name type="scientific">Pirellula staleyi (strain ATCC 27377 / DSM 6068 / ICPB 4128)</name>
    <name type="common">Pirella staleyi</name>
    <dbReference type="NCBI Taxonomy" id="530564"/>
    <lineage>
        <taxon>Bacteria</taxon>
        <taxon>Pseudomonadati</taxon>
        <taxon>Planctomycetota</taxon>
        <taxon>Planctomycetia</taxon>
        <taxon>Pirellulales</taxon>
        <taxon>Pirellulaceae</taxon>
        <taxon>Pirellula</taxon>
    </lineage>
</organism>
<feature type="domain" description="Squalene cyclase C-terminal" evidence="2">
    <location>
        <begin position="62"/>
        <end position="216"/>
    </location>
</feature>
<keyword evidence="1" id="KW-0732">Signal</keyword>
<reference evidence="3 4" key="1">
    <citation type="journal article" date="2009" name="Stand. Genomic Sci.">
        <title>Complete genome sequence of Pirellula staleyi type strain (ATCC 27377).</title>
        <authorList>
            <person name="Clum A."/>
            <person name="Tindall B.J."/>
            <person name="Sikorski J."/>
            <person name="Ivanova N."/>
            <person name="Mavrommatis K."/>
            <person name="Lucas S."/>
            <person name="Glavina del Rio T."/>
            <person name="Nolan M."/>
            <person name="Chen F."/>
            <person name="Tice H."/>
            <person name="Pitluck S."/>
            <person name="Cheng J.F."/>
            <person name="Chertkov O."/>
            <person name="Brettin T."/>
            <person name="Han C."/>
            <person name="Detter J.C."/>
            <person name="Kuske C."/>
            <person name="Bruce D."/>
            <person name="Goodwin L."/>
            <person name="Ovchinikova G."/>
            <person name="Pati A."/>
            <person name="Mikhailova N."/>
            <person name="Chen A."/>
            <person name="Palaniappan K."/>
            <person name="Land M."/>
            <person name="Hauser L."/>
            <person name="Chang Y.J."/>
            <person name="Jeffries C.D."/>
            <person name="Chain P."/>
            <person name="Rohde M."/>
            <person name="Goker M."/>
            <person name="Bristow J."/>
            <person name="Eisen J.A."/>
            <person name="Markowitz V."/>
            <person name="Hugenholtz P."/>
            <person name="Kyrpides N.C."/>
            <person name="Klenk H.P."/>
            <person name="Lapidus A."/>
        </authorList>
    </citation>
    <scope>NUCLEOTIDE SEQUENCE [LARGE SCALE GENOMIC DNA]</scope>
    <source>
        <strain evidence="4">ATCC 27377 / DSM 6068 / ICPB 4128</strain>
    </source>
</reference>
<dbReference type="InterPro" id="IPR032696">
    <property type="entry name" value="SQ_cyclase_C"/>
</dbReference>
<evidence type="ECO:0000313" key="3">
    <source>
        <dbReference type="EMBL" id="ADB15630.1"/>
    </source>
</evidence>
<dbReference type="AlphaFoldDB" id="D2R7D4"/>
<dbReference type="Pfam" id="PF13243">
    <property type="entry name" value="SQHop_cyclase_C"/>
    <property type="match status" value="1"/>
</dbReference>
<proteinExistence type="predicted"/>
<dbReference type="Proteomes" id="UP000001887">
    <property type="component" value="Chromosome"/>
</dbReference>
<dbReference type="InterPro" id="IPR008930">
    <property type="entry name" value="Terpenoid_cyclase/PrenylTrfase"/>
</dbReference>
<evidence type="ECO:0000256" key="1">
    <source>
        <dbReference type="SAM" id="SignalP"/>
    </source>
</evidence>
<keyword evidence="4" id="KW-1185">Reference proteome</keyword>
<dbReference type="HOGENOM" id="CLU_694168_0_0_0"/>
<dbReference type="eggNOG" id="COG1657">
    <property type="taxonomic scope" value="Bacteria"/>
</dbReference>
<dbReference type="EMBL" id="CP001848">
    <property type="protein sequence ID" value="ADB15630.1"/>
    <property type="molecule type" value="Genomic_DNA"/>
</dbReference>
<protein>
    <submittedName>
        <fullName evidence="3">Cycloartenol synthase-like protein</fullName>
    </submittedName>
</protein>
<dbReference type="STRING" id="530564.Psta_0945"/>
<evidence type="ECO:0000313" key="4">
    <source>
        <dbReference type="Proteomes" id="UP000001887"/>
    </source>
</evidence>
<name>D2R7D4_PIRSD</name>
<dbReference type="Gene3D" id="1.50.10.20">
    <property type="match status" value="2"/>
</dbReference>
<dbReference type="PROSITE" id="PS51257">
    <property type="entry name" value="PROKAR_LIPOPROTEIN"/>
    <property type="match status" value="1"/>
</dbReference>
<feature type="signal peptide" evidence="1">
    <location>
        <begin position="1"/>
        <end position="25"/>
    </location>
</feature>
<accession>D2R7D4</accession>
<dbReference type="CDD" id="cd00688">
    <property type="entry name" value="ISOPREN_C2_like"/>
    <property type="match status" value="2"/>
</dbReference>
<evidence type="ECO:0000259" key="2">
    <source>
        <dbReference type="Pfam" id="PF13243"/>
    </source>
</evidence>
<feature type="chain" id="PRO_5003034709" evidence="1">
    <location>
        <begin position="26"/>
        <end position="370"/>
    </location>
</feature>
<dbReference type="KEGG" id="psl:Psta_0945"/>
<dbReference type="OrthoDB" id="179940at2"/>
<dbReference type="SUPFAM" id="SSF48239">
    <property type="entry name" value="Terpenoid cyclases/Protein prenyltransferases"/>
    <property type="match status" value="1"/>
</dbReference>
<sequence length="370" mass="39347" precursor="true">MKSICRTLASFVALASIACASLATAADDAAVYQQTVSKAVTYLTTKAQAADGSYNSAAGPAVTALVTASLLKHGRTVDDPAVAKALKYLQQFVQEDGGIYAPESNHKNYETCLGVVCFAAANKDGRFDTIVKKADAFVKGLQWDDKEGKTAADPEFGGAGYGKNKRPDLSNTSFLLDALKATGTDPNSEEMKRALIFVSRCQNLESEHNTTPYAAKNPDGGFYYSPAAGGVSQAGTTETGALRSYASMTYAGLKSMIYAGVGPDDVRVKAAIGWLKKNYDLDSNPGMGTSGLFYYYQTFAKALEATGNDTFVDEKGVEHNWRSELIAELASRQAEDGSFVNADPRWMEGDASLVTGYALLALAHSKPATK</sequence>